<keyword evidence="4 12" id="KW-0808">Transferase</keyword>
<evidence type="ECO:0000256" key="1">
    <source>
        <dbReference type="ARBA" id="ARBA00004323"/>
    </source>
</evidence>
<dbReference type="InterPro" id="IPR002659">
    <property type="entry name" value="Glyco_trans_31"/>
</dbReference>
<dbReference type="AlphaFoldDB" id="A0A6A4XHP8"/>
<dbReference type="EMBL" id="VIIS01000015">
    <property type="protein sequence ID" value="KAF0314532.1"/>
    <property type="molecule type" value="Genomic_DNA"/>
</dbReference>
<comment type="caution">
    <text evidence="12">The sequence shown here is derived from an EMBL/GenBank/DDBJ whole genome shotgun (WGS) entry which is preliminary data.</text>
</comment>
<organism evidence="12 13">
    <name type="scientific">Amphibalanus amphitrite</name>
    <name type="common">Striped barnacle</name>
    <name type="synonym">Balanus amphitrite</name>
    <dbReference type="NCBI Taxonomy" id="1232801"/>
    <lineage>
        <taxon>Eukaryota</taxon>
        <taxon>Metazoa</taxon>
        <taxon>Ecdysozoa</taxon>
        <taxon>Arthropoda</taxon>
        <taxon>Crustacea</taxon>
        <taxon>Multicrustacea</taxon>
        <taxon>Cirripedia</taxon>
        <taxon>Thoracica</taxon>
        <taxon>Thoracicalcarea</taxon>
        <taxon>Balanomorpha</taxon>
        <taxon>Balanoidea</taxon>
        <taxon>Balanidae</taxon>
        <taxon>Amphibalaninae</taxon>
        <taxon>Amphibalanus</taxon>
    </lineage>
</organism>
<evidence type="ECO:0000256" key="4">
    <source>
        <dbReference type="ARBA" id="ARBA00022679"/>
    </source>
</evidence>
<evidence type="ECO:0000256" key="10">
    <source>
        <dbReference type="ARBA" id="ARBA00023180"/>
    </source>
</evidence>
<keyword evidence="10" id="KW-0325">Glycoprotein</keyword>
<dbReference type="FunFam" id="3.90.550.50:FF:000001">
    <property type="entry name" value="Hexosyltransferase"/>
    <property type="match status" value="1"/>
</dbReference>
<keyword evidence="5 11" id="KW-0812">Transmembrane</keyword>
<evidence type="ECO:0000256" key="5">
    <source>
        <dbReference type="ARBA" id="ARBA00022692"/>
    </source>
</evidence>
<dbReference type="PANTHER" id="PTHR11214">
    <property type="entry name" value="BETA-1,3-N-ACETYLGLUCOSAMINYLTRANSFERASE"/>
    <property type="match status" value="1"/>
</dbReference>
<accession>A0A6A4XHP8</accession>
<evidence type="ECO:0000256" key="11">
    <source>
        <dbReference type="RuleBase" id="RU363063"/>
    </source>
</evidence>
<dbReference type="PANTHER" id="PTHR11214:SF379">
    <property type="entry name" value="HEXOSYLTRANSFERASE-RELATED"/>
    <property type="match status" value="1"/>
</dbReference>
<reference evidence="12 13" key="1">
    <citation type="submission" date="2019-07" db="EMBL/GenBank/DDBJ databases">
        <title>Draft genome assembly of a fouling barnacle, Amphibalanus amphitrite (Darwin, 1854): The first reference genome for Thecostraca.</title>
        <authorList>
            <person name="Kim W."/>
        </authorList>
    </citation>
    <scope>NUCLEOTIDE SEQUENCE [LARGE SCALE GENOMIC DNA]</scope>
    <source>
        <strain evidence="12">SNU_AA5</strain>
        <tissue evidence="12">Soma without cirri and trophi</tissue>
    </source>
</reference>
<feature type="transmembrane region" description="Helical" evidence="11">
    <location>
        <begin position="12"/>
        <end position="31"/>
    </location>
</feature>
<evidence type="ECO:0000313" key="12">
    <source>
        <dbReference type="EMBL" id="KAF0314532.1"/>
    </source>
</evidence>
<keyword evidence="6 11" id="KW-0735">Signal-anchor</keyword>
<evidence type="ECO:0000313" key="13">
    <source>
        <dbReference type="Proteomes" id="UP000440578"/>
    </source>
</evidence>
<proteinExistence type="inferred from homology"/>
<dbReference type="Gene3D" id="3.90.550.50">
    <property type="match status" value="1"/>
</dbReference>
<comment type="similarity">
    <text evidence="2 11">Belongs to the glycosyltransferase 31 family.</text>
</comment>
<dbReference type="Pfam" id="PF01762">
    <property type="entry name" value="Galactosyl_T"/>
    <property type="match status" value="1"/>
</dbReference>
<evidence type="ECO:0000256" key="8">
    <source>
        <dbReference type="ARBA" id="ARBA00023034"/>
    </source>
</evidence>
<keyword evidence="9 11" id="KW-0472">Membrane</keyword>
<keyword evidence="7 11" id="KW-1133">Transmembrane helix</keyword>
<keyword evidence="3 11" id="KW-0328">Glycosyltransferase</keyword>
<dbReference type="GO" id="GO:0016758">
    <property type="term" value="F:hexosyltransferase activity"/>
    <property type="evidence" value="ECO:0007669"/>
    <property type="project" value="InterPro"/>
</dbReference>
<keyword evidence="8 11" id="KW-0333">Golgi apparatus</keyword>
<gene>
    <name evidence="12" type="primary">B3GALT2_0</name>
    <name evidence="12" type="ORF">FJT64_001534</name>
</gene>
<evidence type="ECO:0000256" key="7">
    <source>
        <dbReference type="ARBA" id="ARBA00022989"/>
    </source>
</evidence>
<sequence>MELRSAAIRRLLVVFVCGVFGYVVFYNSLLMDRRGSLLHDAHLSYGGAAVVLRDGMVLPDADGALGVDSGDLQSLMGARQMWTLGDAGMGPSEMPSTPAAAAGTAAPVKDSIRSRLEPGFRIANGGRCPERGRDLRLVILITTAPGHQRQRKAIRLTWGGSVAQRRDVTLLFFLGRAAEPHQSAVDEEQQTYGDIVQGNFVDAYNNLTLKSAVMLEWLDTFCPEARMILKTDDDMFINTDNLLKFVDVHSKDTNKLFGRLARRWKPNRSVKSKYYLSPESFAGKYLPDFVTGPAYVMTGDLVKPLYQATLDAKFLTLEDVLVTGVVADKLHIKRVHAKEFINDRIKADTCKFATSVSVHMVKFEEQFDIWKRIQDGRTRCPQYVPTGG</sequence>
<protein>
    <recommendedName>
        <fullName evidence="11">Hexosyltransferase</fullName>
        <ecNumber evidence="11">2.4.1.-</ecNumber>
    </recommendedName>
</protein>
<dbReference type="Proteomes" id="UP000440578">
    <property type="component" value="Unassembled WGS sequence"/>
</dbReference>
<dbReference type="EC" id="2.4.1.-" evidence="11"/>
<dbReference type="GO" id="GO:0006493">
    <property type="term" value="P:protein O-linked glycosylation"/>
    <property type="evidence" value="ECO:0007669"/>
    <property type="project" value="TreeGrafter"/>
</dbReference>
<evidence type="ECO:0000256" key="3">
    <source>
        <dbReference type="ARBA" id="ARBA00022676"/>
    </source>
</evidence>
<comment type="subcellular location">
    <subcellularLocation>
        <location evidence="1 11">Golgi apparatus membrane</location>
        <topology evidence="1 11">Single-pass type II membrane protein</topology>
    </subcellularLocation>
</comment>
<name>A0A6A4XHP8_AMPAM</name>
<evidence type="ECO:0000256" key="9">
    <source>
        <dbReference type="ARBA" id="ARBA00023136"/>
    </source>
</evidence>
<dbReference type="OrthoDB" id="6374241at2759"/>
<evidence type="ECO:0000256" key="6">
    <source>
        <dbReference type="ARBA" id="ARBA00022968"/>
    </source>
</evidence>
<evidence type="ECO:0000256" key="2">
    <source>
        <dbReference type="ARBA" id="ARBA00008661"/>
    </source>
</evidence>
<dbReference type="GO" id="GO:0000139">
    <property type="term" value="C:Golgi membrane"/>
    <property type="evidence" value="ECO:0007669"/>
    <property type="project" value="UniProtKB-SubCell"/>
</dbReference>
<keyword evidence="13" id="KW-1185">Reference proteome</keyword>